<dbReference type="GO" id="GO:0005506">
    <property type="term" value="F:iron ion binding"/>
    <property type="evidence" value="ECO:0007669"/>
    <property type="project" value="InterPro"/>
</dbReference>
<dbReference type="Gene3D" id="1.10.630.10">
    <property type="entry name" value="Cytochrome P450"/>
    <property type="match status" value="1"/>
</dbReference>
<evidence type="ECO:0000313" key="3">
    <source>
        <dbReference type="Proteomes" id="UP000663833"/>
    </source>
</evidence>
<dbReference type="SUPFAM" id="SSF48264">
    <property type="entry name" value="Cytochrome P450"/>
    <property type="match status" value="1"/>
</dbReference>
<name>A0A817YHY9_9BILA</name>
<dbReference type="AlphaFoldDB" id="A0A817YHY9"/>
<dbReference type="Proteomes" id="UP000663869">
    <property type="component" value="Unassembled WGS sequence"/>
</dbReference>
<dbReference type="InterPro" id="IPR036396">
    <property type="entry name" value="Cyt_P450_sf"/>
</dbReference>
<gene>
    <name evidence="1" type="ORF">FME351_LOCUS986</name>
    <name evidence="2" type="ORF">LUA448_LOCUS15564</name>
</gene>
<organism evidence="2 3">
    <name type="scientific">Rotaria socialis</name>
    <dbReference type="NCBI Taxonomy" id="392032"/>
    <lineage>
        <taxon>Eukaryota</taxon>
        <taxon>Metazoa</taxon>
        <taxon>Spiralia</taxon>
        <taxon>Gnathifera</taxon>
        <taxon>Rotifera</taxon>
        <taxon>Eurotatoria</taxon>
        <taxon>Bdelloidea</taxon>
        <taxon>Philodinida</taxon>
        <taxon>Philodinidae</taxon>
        <taxon>Rotaria</taxon>
    </lineage>
</organism>
<comment type="caution">
    <text evidence="2">The sequence shown here is derived from an EMBL/GenBank/DDBJ whole genome shotgun (WGS) entry which is preliminary data.</text>
</comment>
<evidence type="ECO:0000313" key="2">
    <source>
        <dbReference type="EMBL" id="CAF3378727.1"/>
    </source>
</evidence>
<dbReference type="EMBL" id="CAJNYU010000025">
    <property type="protein sequence ID" value="CAF3317103.1"/>
    <property type="molecule type" value="Genomic_DNA"/>
</dbReference>
<dbReference type="EMBL" id="CAJNYD010001878">
    <property type="protein sequence ID" value="CAF3378727.1"/>
    <property type="molecule type" value="Genomic_DNA"/>
</dbReference>
<sequence length="122" mass="14273">MSNNLEVQKKIKQELSKYNGQRLSIEHMDSLIYLECVLGKVLRLVARVLARDKLYWADLYDLNEFYPEIYLNGPENKKNLAALMPLGGEHRMCMDQDLARLELKLFVLGLCNLRHLMMVDMN</sequence>
<dbReference type="GO" id="GO:0020037">
    <property type="term" value="F:heme binding"/>
    <property type="evidence" value="ECO:0007669"/>
    <property type="project" value="InterPro"/>
</dbReference>
<protein>
    <recommendedName>
        <fullName evidence="4">Cytochrome P450</fullName>
    </recommendedName>
</protein>
<dbReference type="GO" id="GO:0016705">
    <property type="term" value="F:oxidoreductase activity, acting on paired donors, with incorporation or reduction of molecular oxygen"/>
    <property type="evidence" value="ECO:0007669"/>
    <property type="project" value="InterPro"/>
</dbReference>
<dbReference type="Proteomes" id="UP000663833">
    <property type="component" value="Unassembled WGS sequence"/>
</dbReference>
<dbReference type="GO" id="GO:0004497">
    <property type="term" value="F:monooxygenase activity"/>
    <property type="evidence" value="ECO:0007669"/>
    <property type="project" value="InterPro"/>
</dbReference>
<proteinExistence type="predicted"/>
<evidence type="ECO:0000313" key="1">
    <source>
        <dbReference type="EMBL" id="CAF3317103.1"/>
    </source>
</evidence>
<accession>A0A817YHY9</accession>
<reference evidence="2" key="1">
    <citation type="submission" date="2021-02" db="EMBL/GenBank/DDBJ databases">
        <authorList>
            <person name="Nowell W R."/>
        </authorList>
    </citation>
    <scope>NUCLEOTIDE SEQUENCE</scope>
</reference>
<evidence type="ECO:0008006" key="4">
    <source>
        <dbReference type="Google" id="ProtNLM"/>
    </source>
</evidence>